<evidence type="ECO:0000256" key="2">
    <source>
        <dbReference type="ARBA" id="ARBA00022725"/>
    </source>
</evidence>
<evidence type="ECO:0000256" key="1">
    <source>
        <dbReference type="ARBA" id="ARBA00022606"/>
    </source>
</evidence>
<sequence>IPSMKPMAMENDSSVTEFILLGLTDQPELQLPLFFLFLVNYAVTMQQHPRQ</sequence>
<protein>
    <submittedName>
        <fullName evidence="3">Uncharacterized protein</fullName>
    </submittedName>
</protein>
<dbReference type="AlphaFoldDB" id="A0A5E4D8W7"/>
<keyword evidence="1" id="KW-0716">Sensory transduction</keyword>
<evidence type="ECO:0000313" key="3">
    <source>
        <dbReference type="EMBL" id="VTJ90486.1"/>
    </source>
</evidence>
<keyword evidence="4" id="KW-1185">Reference proteome</keyword>
<dbReference type="EMBL" id="CABDUW010004569">
    <property type="protein sequence ID" value="VTJ90486.1"/>
    <property type="molecule type" value="Genomic_DNA"/>
</dbReference>
<organism evidence="3 4">
    <name type="scientific">Marmota monax</name>
    <name type="common">Woodchuck</name>
    <dbReference type="NCBI Taxonomy" id="9995"/>
    <lineage>
        <taxon>Eukaryota</taxon>
        <taxon>Metazoa</taxon>
        <taxon>Chordata</taxon>
        <taxon>Craniata</taxon>
        <taxon>Vertebrata</taxon>
        <taxon>Euteleostomi</taxon>
        <taxon>Mammalia</taxon>
        <taxon>Eutheria</taxon>
        <taxon>Euarchontoglires</taxon>
        <taxon>Glires</taxon>
        <taxon>Rodentia</taxon>
        <taxon>Sciuromorpha</taxon>
        <taxon>Sciuridae</taxon>
        <taxon>Xerinae</taxon>
        <taxon>Marmotini</taxon>
        <taxon>Marmota</taxon>
    </lineage>
</organism>
<keyword evidence="2" id="KW-0552">Olfaction</keyword>
<comment type="caution">
    <text evidence="3">The sequence shown here is derived from an EMBL/GenBank/DDBJ whole genome shotgun (WGS) entry which is preliminary data.</text>
</comment>
<feature type="non-terminal residue" evidence="3">
    <location>
        <position position="1"/>
    </location>
</feature>
<dbReference type="PANTHER" id="PTHR48018">
    <property type="entry name" value="OLFACTORY RECEPTOR"/>
    <property type="match status" value="1"/>
</dbReference>
<evidence type="ECO:0000313" key="4">
    <source>
        <dbReference type="Proteomes" id="UP000335636"/>
    </source>
</evidence>
<gene>
    <name evidence="3" type="ORF">MONAX_5E046590</name>
</gene>
<dbReference type="Proteomes" id="UP000335636">
    <property type="component" value="Unassembled WGS sequence"/>
</dbReference>
<reference evidence="3" key="1">
    <citation type="submission" date="2019-04" db="EMBL/GenBank/DDBJ databases">
        <authorList>
            <person name="Alioto T."/>
            <person name="Alioto T."/>
        </authorList>
    </citation>
    <scope>NUCLEOTIDE SEQUENCE [LARGE SCALE GENOMIC DNA]</scope>
</reference>
<name>A0A5E4D8W7_MARMO</name>
<dbReference type="GO" id="GO:0007608">
    <property type="term" value="P:sensory perception of smell"/>
    <property type="evidence" value="ECO:0007669"/>
    <property type="project" value="UniProtKB-KW"/>
</dbReference>
<accession>A0A5E4D8W7</accession>
<proteinExistence type="predicted"/>
<dbReference type="SUPFAM" id="SSF81321">
    <property type="entry name" value="Family A G protein-coupled receptor-like"/>
    <property type="match status" value="1"/>
</dbReference>